<keyword evidence="3" id="KW-0648">Protein biosynthesis</keyword>
<keyword evidence="4" id="KW-1185">Reference proteome</keyword>
<gene>
    <name evidence="3" type="ORF">PSACC_03526</name>
</gene>
<dbReference type="OrthoDB" id="26970at2759"/>
<name>A0A2H9TFU5_9FUNG</name>
<dbReference type="GO" id="GO:0001181">
    <property type="term" value="F:RNA polymerase I general transcription initiation factor activity"/>
    <property type="evidence" value="ECO:0007669"/>
    <property type="project" value="InterPro"/>
</dbReference>
<dbReference type="GO" id="GO:0003743">
    <property type="term" value="F:translation initiation factor activity"/>
    <property type="evidence" value="ECO:0007669"/>
    <property type="project" value="UniProtKB-KW"/>
</dbReference>
<comment type="similarity">
    <text evidence="1">Belongs to the RRN3 family.</text>
</comment>
<dbReference type="Pfam" id="PF05327">
    <property type="entry name" value="RRN3"/>
    <property type="match status" value="1"/>
</dbReference>
<protein>
    <submittedName>
        <fullName evidence="3">RNA polymerase I transcription initiation factor RRN3 domain-containing protein</fullName>
    </submittedName>
</protein>
<dbReference type="GO" id="GO:0006361">
    <property type="term" value="P:transcription initiation at RNA polymerase I promoter"/>
    <property type="evidence" value="ECO:0007669"/>
    <property type="project" value="InterPro"/>
</dbReference>
<evidence type="ECO:0000256" key="1">
    <source>
        <dbReference type="ARBA" id="ARBA00010098"/>
    </source>
</evidence>
<dbReference type="AlphaFoldDB" id="A0A2H9TFU5"/>
<proteinExistence type="inferred from homology"/>
<keyword evidence="3" id="KW-0396">Initiation factor</keyword>
<dbReference type="GO" id="GO:0001042">
    <property type="term" value="F:RNA polymerase I core binding"/>
    <property type="evidence" value="ECO:0007669"/>
    <property type="project" value="TreeGrafter"/>
</dbReference>
<dbReference type="EMBL" id="MTSL01000211">
    <property type="protein sequence ID" value="PJF16662.1"/>
    <property type="molecule type" value="Genomic_DNA"/>
</dbReference>
<dbReference type="Proteomes" id="UP000240830">
    <property type="component" value="Unassembled WGS sequence"/>
</dbReference>
<organism evidence="3 4">
    <name type="scientific">Paramicrosporidium saccamoebae</name>
    <dbReference type="NCBI Taxonomy" id="1246581"/>
    <lineage>
        <taxon>Eukaryota</taxon>
        <taxon>Fungi</taxon>
        <taxon>Fungi incertae sedis</taxon>
        <taxon>Cryptomycota</taxon>
        <taxon>Cryptomycota incertae sedis</taxon>
        <taxon>Paramicrosporidium</taxon>
    </lineage>
</organism>
<dbReference type="InterPro" id="IPR007991">
    <property type="entry name" value="RNA_pol_I_trans_ini_fac_RRN3"/>
</dbReference>
<feature type="compositionally biased region" description="Acidic residues" evidence="2">
    <location>
        <begin position="473"/>
        <end position="487"/>
    </location>
</feature>
<sequence>MESVPLSSAPKSSPDQLSHALQEAQGNRRAIHRLSLQLTTPESLTHFLTLDWSGIYDAYREVLLALASMRPGCVSQIMAALVGRLTKADDGAVGAIGALVKLAPSCCTFLMPAVEFHFPFHSRSIEDHVIYIGNLLRIAETLPMWRYKILELIIGKALIIDVELQNDAEQLKELDLCKEMTTCGEDTEIETQEPIPEHLLKRRKLRAVRNGTKKLDGVLELVFAHIDQSIRKGKDELDEKKSREMFNFMLTVFEKTILPTFKSRYTQFLTFYMTSLRPTLADQFLGLLFKPLVQFCQSLDHGRNSMPSPKLLLSVTYIGSFVARARFLSDELLQLAFEMLIDLSTRLRLKTTIGSPRILTVISLQHIMYIFCARYDRLIARMGTQELEDLFDILFEDSSVLQYCNADIVTRFIELAGERLGLLHPEVAVEYEQSRTVKFVTKYEDLEVYFPFDPIALSKCKVFINDQVYQDVLSEDEDEEDDNDATETESGRPSL</sequence>
<dbReference type="PANTHER" id="PTHR12790">
    <property type="entry name" value="TRANSCRIPTION INITIATION FACTOR IA RRN3"/>
    <property type="match status" value="1"/>
</dbReference>
<reference evidence="3 4" key="1">
    <citation type="submission" date="2016-10" db="EMBL/GenBank/DDBJ databases">
        <title>The genome of Paramicrosporidium saccamoebae is the missing link in understanding Cryptomycota and Microsporidia evolution.</title>
        <authorList>
            <person name="Quandt C.A."/>
            <person name="Beaudet D."/>
            <person name="Corsaro D."/>
            <person name="Michel R."/>
            <person name="Corradi N."/>
            <person name="James T."/>
        </authorList>
    </citation>
    <scope>NUCLEOTIDE SEQUENCE [LARGE SCALE GENOMIC DNA]</scope>
    <source>
        <strain evidence="3 4">KSL3</strain>
    </source>
</reference>
<accession>A0A2H9TFU5</accession>
<evidence type="ECO:0000313" key="4">
    <source>
        <dbReference type="Proteomes" id="UP000240830"/>
    </source>
</evidence>
<evidence type="ECO:0000313" key="3">
    <source>
        <dbReference type="EMBL" id="PJF16662.1"/>
    </source>
</evidence>
<dbReference type="STRING" id="1246581.A0A2H9TFU5"/>
<feature type="region of interest" description="Disordered" evidence="2">
    <location>
        <begin position="473"/>
        <end position="495"/>
    </location>
</feature>
<dbReference type="GO" id="GO:0005634">
    <property type="term" value="C:nucleus"/>
    <property type="evidence" value="ECO:0007669"/>
    <property type="project" value="TreeGrafter"/>
</dbReference>
<dbReference type="PANTHER" id="PTHR12790:SF0">
    <property type="entry name" value="RNA POLYMERASE I-SPECIFIC TRANSCRIPTION INITIATION FACTOR RRN3-RELATED"/>
    <property type="match status" value="1"/>
</dbReference>
<evidence type="ECO:0000256" key="2">
    <source>
        <dbReference type="SAM" id="MobiDB-lite"/>
    </source>
</evidence>
<comment type="caution">
    <text evidence="3">The sequence shown here is derived from an EMBL/GenBank/DDBJ whole genome shotgun (WGS) entry which is preliminary data.</text>
</comment>